<feature type="transmembrane region" description="Helical" evidence="6">
    <location>
        <begin position="612"/>
        <end position="628"/>
    </location>
</feature>
<evidence type="ECO:0000313" key="8">
    <source>
        <dbReference type="EMBL" id="MDR6237646.1"/>
    </source>
</evidence>
<feature type="transmembrane region" description="Helical" evidence="6">
    <location>
        <begin position="736"/>
        <end position="762"/>
    </location>
</feature>
<reference evidence="8" key="1">
    <citation type="submission" date="2023-07" db="EMBL/GenBank/DDBJ databases">
        <title>Genomic Encyclopedia of Type Strains, Phase IV (KMG-IV): sequencing the most valuable type-strain genomes for metagenomic binning, comparative biology and taxonomic classification.</title>
        <authorList>
            <person name="Goeker M."/>
        </authorList>
    </citation>
    <scope>NUCLEOTIDE SEQUENCE</scope>
    <source>
        <strain evidence="8">DSM 26174</strain>
    </source>
</reference>
<dbReference type="Proteomes" id="UP001185092">
    <property type="component" value="Unassembled WGS sequence"/>
</dbReference>
<evidence type="ECO:0000259" key="7">
    <source>
        <dbReference type="PROSITE" id="PS50156"/>
    </source>
</evidence>
<organism evidence="8 9">
    <name type="scientific">Aureibacter tunicatorum</name>
    <dbReference type="NCBI Taxonomy" id="866807"/>
    <lineage>
        <taxon>Bacteria</taxon>
        <taxon>Pseudomonadati</taxon>
        <taxon>Bacteroidota</taxon>
        <taxon>Cytophagia</taxon>
        <taxon>Cytophagales</taxon>
        <taxon>Persicobacteraceae</taxon>
        <taxon>Aureibacter</taxon>
    </lineage>
</organism>
<feature type="domain" description="SSD" evidence="7">
    <location>
        <begin position="245"/>
        <end position="370"/>
    </location>
</feature>
<evidence type="ECO:0000256" key="1">
    <source>
        <dbReference type="ARBA" id="ARBA00004651"/>
    </source>
</evidence>
<accession>A0AAE3XKX8</accession>
<comment type="subcellular location">
    <subcellularLocation>
        <location evidence="1">Cell membrane</location>
        <topology evidence="1">Multi-pass membrane protein</topology>
    </subcellularLocation>
</comment>
<proteinExistence type="predicted"/>
<feature type="domain" description="SSD" evidence="7">
    <location>
        <begin position="603"/>
        <end position="761"/>
    </location>
</feature>
<keyword evidence="4 6" id="KW-1133">Transmembrane helix</keyword>
<protein>
    <recommendedName>
        <fullName evidence="7">SSD domain-containing protein</fullName>
    </recommendedName>
</protein>
<feature type="transmembrane region" description="Helical" evidence="6">
    <location>
        <begin position="12"/>
        <end position="29"/>
    </location>
</feature>
<feature type="transmembrane region" description="Helical" evidence="6">
    <location>
        <begin position="711"/>
        <end position="730"/>
    </location>
</feature>
<dbReference type="InterPro" id="IPR004869">
    <property type="entry name" value="MMPL_dom"/>
</dbReference>
<dbReference type="PANTHER" id="PTHR33406">
    <property type="entry name" value="MEMBRANE PROTEIN MJ1562-RELATED"/>
    <property type="match status" value="1"/>
</dbReference>
<feature type="transmembrane region" description="Helical" evidence="6">
    <location>
        <begin position="272"/>
        <end position="292"/>
    </location>
</feature>
<feature type="transmembrane region" description="Helical" evidence="6">
    <location>
        <begin position="244"/>
        <end position="265"/>
    </location>
</feature>
<evidence type="ECO:0000313" key="9">
    <source>
        <dbReference type="Proteomes" id="UP001185092"/>
    </source>
</evidence>
<gene>
    <name evidence="8" type="ORF">HNQ88_000622</name>
</gene>
<dbReference type="Pfam" id="PF03176">
    <property type="entry name" value="MMPL"/>
    <property type="match status" value="2"/>
</dbReference>
<keyword evidence="3 6" id="KW-0812">Transmembrane</keyword>
<feature type="transmembrane region" description="Helical" evidence="6">
    <location>
        <begin position="403"/>
        <end position="420"/>
    </location>
</feature>
<dbReference type="InterPro" id="IPR050545">
    <property type="entry name" value="Mycobact_MmpL"/>
</dbReference>
<dbReference type="PANTHER" id="PTHR33406:SF12">
    <property type="entry name" value="BLR2997 PROTEIN"/>
    <property type="match status" value="1"/>
</dbReference>
<evidence type="ECO:0000256" key="2">
    <source>
        <dbReference type="ARBA" id="ARBA00022475"/>
    </source>
</evidence>
<dbReference type="InterPro" id="IPR000731">
    <property type="entry name" value="SSD"/>
</dbReference>
<comment type="caution">
    <text evidence="8">The sequence shown here is derived from an EMBL/GenBank/DDBJ whole genome shotgun (WGS) entry which is preliminary data.</text>
</comment>
<feature type="transmembrane region" description="Helical" evidence="6">
    <location>
        <begin position="312"/>
        <end position="334"/>
    </location>
</feature>
<keyword evidence="9" id="KW-1185">Reference proteome</keyword>
<evidence type="ECO:0000256" key="6">
    <source>
        <dbReference type="SAM" id="Phobius"/>
    </source>
</evidence>
<dbReference type="GO" id="GO:0005886">
    <property type="term" value="C:plasma membrane"/>
    <property type="evidence" value="ECO:0007669"/>
    <property type="project" value="UniProtKB-SubCell"/>
</dbReference>
<feature type="transmembrane region" description="Helical" evidence="6">
    <location>
        <begin position="221"/>
        <end position="238"/>
    </location>
</feature>
<dbReference type="AlphaFoldDB" id="A0AAE3XKX8"/>
<feature type="transmembrane region" description="Helical" evidence="6">
    <location>
        <begin position="634"/>
        <end position="657"/>
    </location>
</feature>
<keyword evidence="5 6" id="KW-0472">Membrane</keyword>
<sequence>MWTKFAHFVLKNRIALIGIIGIITVFMGYNARTVEMSYEYGGIVPKDDAEMVFFDQFKETFGEDGNILAIGLNNPKVYEYDDFKNLNYLSQEISRIEGVNDVLSLPKAVKIVKDTEKKKFDLVPIFKPFPDNQHQLDSLIQVAKEQKFYAGQIINEKTNATLLLISINKNYLDSNKRFQLMDDIQRAGDQFQEHTGIELHYAGLPYIRATLSTKMKAELQMFLVLSLAVTALILWVFFRSWDAVLVPIILIGIIVIWSTGTLGILGYKITMLTGLIPPIIVVIGIPNSIYLLNKYHQEISRHGNKIRALSLVIRKIGVVTLITNVTTAIGFLVLTTTNIGILKEFGIVAGINILATFFVSIIFIPAVFSYLPPPNGKRLNHLNSKFTQKMVNMLDITVHRHPIIIFTVSGIIAVVSIYGMSKMNAISYMVDDIPEDSKIMTDLRFFENNFGGVMPLQFVVDTGKPKGVMSLSTMKKVNKFEEALANEHIISQPVSIISFVKASSQAFYNGNPNYYKLPNSRDKNFILRYLSNQDEDQSGLLNSFVDSTGQKMRISCMVADVGSHKLGELLSDKVQPEIDSIFGNSKITVKPTGTTLLFVKGNDFLINNLKKSMALAFVLIAFIMAALFGRVRIIIISLIPNILPLLITAGIMGYFGISLKPSTALIFSITFGIAVDDSIHFLAKYRQELFANNFFVPLAISKSLKETGMSMIYTSIVLFFGFVIFSFSQFGGTKALGILTSITLMIAMFTNLILLPALLMVFDKGKRKKGDGLIEHYEDFYHEDEDEEIDLRRLGLS</sequence>
<feature type="transmembrane region" description="Helical" evidence="6">
    <location>
        <begin position="346"/>
        <end position="371"/>
    </location>
</feature>
<keyword evidence="2" id="KW-1003">Cell membrane</keyword>
<name>A0AAE3XKX8_9BACT</name>
<evidence type="ECO:0000256" key="5">
    <source>
        <dbReference type="ARBA" id="ARBA00023136"/>
    </source>
</evidence>
<dbReference type="RefSeq" id="WP_309937114.1">
    <property type="nucleotide sequence ID" value="NZ_AP025305.1"/>
</dbReference>
<evidence type="ECO:0000256" key="3">
    <source>
        <dbReference type="ARBA" id="ARBA00022692"/>
    </source>
</evidence>
<dbReference type="EMBL" id="JAVDQD010000001">
    <property type="protein sequence ID" value="MDR6237646.1"/>
    <property type="molecule type" value="Genomic_DNA"/>
</dbReference>
<evidence type="ECO:0000256" key="4">
    <source>
        <dbReference type="ARBA" id="ARBA00022989"/>
    </source>
</evidence>
<dbReference type="Gene3D" id="1.20.1640.10">
    <property type="entry name" value="Multidrug efflux transporter AcrB transmembrane domain"/>
    <property type="match status" value="2"/>
</dbReference>
<dbReference type="PROSITE" id="PS50156">
    <property type="entry name" value="SSD"/>
    <property type="match status" value="2"/>
</dbReference>
<dbReference type="SUPFAM" id="SSF82866">
    <property type="entry name" value="Multidrug efflux transporter AcrB transmembrane domain"/>
    <property type="match status" value="2"/>
</dbReference>